<sequence length="425" mass="44571">MKEEIPALSQPPRSDTPSGSTPSTSSSTPPASSSKRGSGLATTVALVALAVAGLAGWQVYELRSGVIEIREEVAQRLAASDSALAEARGSARQQQESIASLQGKIGALEAHVAATEGQAAALENLYQEFSRTRDDRIVAEAEQAIGIAAQQLQLAGNHEAALIALQGAEARLAAQDRGQFQALRRALVRDIERLQAAPQVDIPGIALRLEALLERVDTLPLAFAGQLDDPAAVGNEGANAPEGASADPSVIDFITGLAGDIWREMLTLVRIERLDQSEPVLLAPAQSTYLRENLKIRLLTARLALLARDGRTFAADLAQARGWIERFFDERDPAVQETLAELAALQAMPVKVEQPTPTESIAALRMLQARSAESRRPLNGTPAPGGGAASGAGRPPAGAASAPEGRSAPAAPAQPREQPPVAGER</sequence>
<comment type="caution">
    <text evidence="2">The sequence shown here is derived from an EMBL/GenBank/DDBJ whole genome shotgun (WGS) entry which is preliminary data.</text>
</comment>
<evidence type="ECO:0000256" key="1">
    <source>
        <dbReference type="SAM" id="MobiDB-lite"/>
    </source>
</evidence>
<dbReference type="PANTHER" id="PTHR38043:SF1">
    <property type="entry name" value="PROTEIN HEMX"/>
    <property type="match status" value="1"/>
</dbReference>
<protein>
    <recommendedName>
        <fullName evidence="4">Uroporphyrinogen-III C-methyltransferase</fullName>
    </recommendedName>
</protein>
<feature type="region of interest" description="Disordered" evidence="1">
    <location>
        <begin position="371"/>
        <end position="425"/>
    </location>
</feature>
<feature type="compositionally biased region" description="Low complexity" evidence="1">
    <location>
        <begin position="391"/>
        <end position="425"/>
    </location>
</feature>
<organism evidence="2 3">
    <name type="scientific">Aromatoleum buckelii</name>
    <dbReference type="NCBI Taxonomy" id="200254"/>
    <lineage>
        <taxon>Bacteria</taxon>
        <taxon>Pseudomonadati</taxon>
        <taxon>Pseudomonadota</taxon>
        <taxon>Betaproteobacteria</taxon>
        <taxon>Rhodocyclales</taxon>
        <taxon>Rhodocyclaceae</taxon>
        <taxon>Aromatoleum</taxon>
    </lineage>
</organism>
<evidence type="ECO:0000313" key="2">
    <source>
        <dbReference type="EMBL" id="NMF92697.1"/>
    </source>
</evidence>
<keyword evidence="3" id="KW-1185">Reference proteome</keyword>
<feature type="compositionally biased region" description="Low complexity" evidence="1">
    <location>
        <begin position="11"/>
        <end position="37"/>
    </location>
</feature>
<dbReference type="InterPro" id="IPR007470">
    <property type="entry name" value="HemX"/>
</dbReference>
<gene>
    <name evidence="2" type="ORF">GO608_05060</name>
</gene>
<dbReference type="PANTHER" id="PTHR38043">
    <property type="entry name" value="PROTEIN HEMX"/>
    <property type="match status" value="1"/>
</dbReference>
<name>A0ABX1N275_9RHOO</name>
<dbReference type="Proteomes" id="UP000601990">
    <property type="component" value="Unassembled WGS sequence"/>
</dbReference>
<accession>A0ABX1N275</accession>
<dbReference type="Pfam" id="PF04375">
    <property type="entry name" value="HemX"/>
    <property type="match status" value="1"/>
</dbReference>
<evidence type="ECO:0008006" key="4">
    <source>
        <dbReference type="Google" id="ProtNLM"/>
    </source>
</evidence>
<dbReference type="EMBL" id="WTVH01000006">
    <property type="protein sequence ID" value="NMF92697.1"/>
    <property type="molecule type" value="Genomic_DNA"/>
</dbReference>
<proteinExistence type="predicted"/>
<evidence type="ECO:0000313" key="3">
    <source>
        <dbReference type="Proteomes" id="UP000601990"/>
    </source>
</evidence>
<reference evidence="2" key="1">
    <citation type="submission" date="2019-12" db="EMBL/GenBank/DDBJ databases">
        <title>Comparative genomics gives insights into the taxonomy of the Azoarcus-Aromatoleum group and reveals separate origins of nif in the plant-associated Azoarcus and non-plant-associated Aromatoleum sub-groups.</title>
        <authorList>
            <person name="Lafos M."/>
            <person name="Maluk M."/>
            <person name="Batista M."/>
            <person name="Junghare M."/>
            <person name="Carmona M."/>
            <person name="Faoro H."/>
            <person name="Cruz L.M."/>
            <person name="Battistoni F."/>
            <person name="De Souza E."/>
            <person name="Pedrosa F."/>
            <person name="Chen W.-M."/>
            <person name="Poole P.S."/>
            <person name="Dixon R.A."/>
            <person name="James E.K."/>
        </authorList>
    </citation>
    <scope>NUCLEOTIDE SEQUENCE</scope>
    <source>
        <strain evidence="2">U120</strain>
    </source>
</reference>
<feature type="region of interest" description="Disordered" evidence="1">
    <location>
        <begin position="1"/>
        <end position="37"/>
    </location>
</feature>